<feature type="transmembrane region" description="Helical" evidence="7">
    <location>
        <begin position="141"/>
        <end position="158"/>
    </location>
</feature>
<feature type="transmembrane region" description="Helical" evidence="7">
    <location>
        <begin position="170"/>
        <end position="190"/>
    </location>
</feature>
<feature type="transmembrane region" description="Helical" evidence="7">
    <location>
        <begin position="12"/>
        <end position="30"/>
    </location>
</feature>
<organism evidence="9 10">
    <name type="scientific">Stachybotrys elegans</name>
    <dbReference type="NCBI Taxonomy" id="80388"/>
    <lineage>
        <taxon>Eukaryota</taxon>
        <taxon>Fungi</taxon>
        <taxon>Dikarya</taxon>
        <taxon>Ascomycota</taxon>
        <taxon>Pezizomycotina</taxon>
        <taxon>Sordariomycetes</taxon>
        <taxon>Hypocreomycetidae</taxon>
        <taxon>Hypocreales</taxon>
        <taxon>Stachybotryaceae</taxon>
        <taxon>Stachybotrys</taxon>
    </lineage>
</organism>
<evidence type="ECO:0000313" key="9">
    <source>
        <dbReference type="EMBL" id="KAH7304146.1"/>
    </source>
</evidence>
<evidence type="ECO:0000256" key="5">
    <source>
        <dbReference type="ARBA" id="ARBA00038359"/>
    </source>
</evidence>
<feature type="compositionally biased region" description="Polar residues" evidence="6">
    <location>
        <begin position="266"/>
        <end position="275"/>
    </location>
</feature>
<dbReference type="AlphaFoldDB" id="A0A8K0SEL0"/>
<comment type="caution">
    <text evidence="9">The sequence shown here is derived from an EMBL/GenBank/DDBJ whole genome shotgun (WGS) entry which is preliminary data.</text>
</comment>
<feature type="transmembrane region" description="Helical" evidence="7">
    <location>
        <begin position="50"/>
        <end position="69"/>
    </location>
</feature>
<feature type="region of interest" description="Disordered" evidence="6">
    <location>
        <begin position="243"/>
        <end position="283"/>
    </location>
</feature>
<sequence>MDNRENESQAAQASTILIVCPSIALIFVAFRTYTRFVLTKKYFLEDYMIIAAMASIGTIHFYTATHFFLKLSILLQYLRISVMPSEKRTCYIFILILACGTTAFTIINLAHCRPFAAQWNPGIPGAQCTVNRTVWFYSNQAFHILLDFSILIIPFFILRHLTVPTQQRLLIGVVLGFGGIACIASVIRLHTLYTSTTSKDPTWDRNPSGYYGQAEVNLGIACACVVTLKPLWQRLPGILSLRRSQQDQGQPEAQETKLPSYARPSNKIQTSTGSTRPCGPPNDVELGAVDSVRSWTGFSTTCSETIGVGSTKSCSCISCSSIKI</sequence>
<evidence type="ECO:0000256" key="1">
    <source>
        <dbReference type="ARBA" id="ARBA00004141"/>
    </source>
</evidence>
<comment type="similarity">
    <text evidence="5">Belongs to the SAT4 family.</text>
</comment>
<feature type="domain" description="Rhodopsin" evidence="8">
    <location>
        <begin position="60"/>
        <end position="234"/>
    </location>
</feature>
<evidence type="ECO:0000256" key="4">
    <source>
        <dbReference type="ARBA" id="ARBA00023136"/>
    </source>
</evidence>
<name>A0A8K0SEL0_9HYPO</name>
<feature type="compositionally biased region" description="Polar residues" evidence="6">
    <location>
        <begin position="243"/>
        <end position="253"/>
    </location>
</feature>
<feature type="transmembrane region" description="Helical" evidence="7">
    <location>
        <begin position="90"/>
        <end position="110"/>
    </location>
</feature>
<dbReference type="PANTHER" id="PTHR33048:SF123">
    <property type="entry name" value="INTEGRAL MEMBRANE PROTEIN"/>
    <property type="match status" value="1"/>
</dbReference>
<dbReference type="Proteomes" id="UP000813444">
    <property type="component" value="Unassembled WGS sequence"/>
</dbReference>
<dbReference type="PANTHER" id="PTHR33048">
    <property type="entry name" value="PTH11-LIKE INTEGRAL MEMBRANE PROTEIN (AFU_ORTHOLOGUE AFUA_5G11245)"/>
    <property type="match status" value="1"/>
</dbReference>
<evidence type="ECO:0000256" key="7">
    <source>
        <dbReference type="SAM" id="Phobius"/>
    </source>
</evidence>
<dbReference type="InterPro" id="IPR052337">
    <property type="entry name" value="SAT4-like"/>
</dbReference>
<proteinExistence type="inferred from homology"/>
<evidence type="ECO:0000256" key="6">
    <source>
        <dbReference type="SAM" id="MobiDB-lite"/>
    </source>
</evidence>
<reference evidence="9" key="1">
    <citation type="journal article" date="2021" name="Nat. Commun.">
        <title>Genetic determinants of endophytism in the Arabidopsis root mycobiome.</title>
        <authorList>
            <person name="Mesny F."/>
            <person name="Miyauchi S."/>
            <person name="Thiergart T."/>
            <person name="Pickel B."/>
            <person name="Atanasova L."/>
            <person name="Karlsson M."/>
            <person name="Huettel B."/>
            <person name="Barry K.W."/>
            <person name="Haridas S."/>
            <person name="Chen C."/>
            <person name="Bauer D."/>
            <person name="Andreopoulos W."/>
            <person name="Pangilinan J."/>
            <person name="LaButti K."/>
            <person name="Riley R."/>
            <person name="Lipzen A."/>
            <person name="Clum A."/>
            <person name="Drula E."/>
            <person name="Henrissat B."/>
            <person name="Kohler A."/>
            <person name="Grigoriev I.V."/>
            <person name="Martin F.M."/>
            <person name="Hacquard S."/>
        </authorList>
    </citation>
    <scope>NUCLEOTIDE SEQUENCE</scope>
    <source>
        <strain evidence="9">MPI-CAGE-CH-0235</strain>
    </source>
</reference>
<dbReference type="EMBL" id="JAGPNK010000025">
    <property type="protein sequence ID" value="KAH7304146.1"/>
    <property type="molecule type" value="Genomic_DNA"/>
</dbReference>
<accession>A0A8K0SEL0</accession>
<comment type="subcellular location">
    <subcellularLocation>
        <location evidence="1">Membrane</location>
        <topology evidence="1">Multi-pass membrane protein</topology>
    </subcellularLocation>
</comment>
<keyword evidence="4 7" id="KW-0472">Membrane</keyword>
<evidence type="ECO:0000256" key="2">
    <source>
        <dbReference type="ARBA" id="ARBA00022692"/>
    </source>
</evidence>
<evidence type="ECO:0000313" key="10">
    <source>
        <dbReference type="Proteomes" id="UP000813444"/>
    </source>
</evidence>
<protein>
    <recommendedName>
        <fullName evidence="8">Rhodopsin domain-containing protein</fullName>
    </recommendedName>
</protein>
<evidence type="ECO:0000256" key="3">
    <source>
        <dbReference type="ARBA" id="ARBA00022989"/>
    </source>
</evidence>
<dbReference type="InterPro" id="IPR049326">
    <property type="entry name" value="Rhodopsin_dom_fungi"/>
</dbReference>
<dbReference type="OrthoDB" id="3934549at2759"/>
<dbReference type="Pfam" id="PF20684">
    <property type="entry name" value="Fung_rhodopsin"/>
    <property type="match status" value="1"/>
</dbReference>
<evidence type="ECO:0000259" key="8">
    <source>
        <dbReference type="Pfam" id="PF20684"/>
    </source>
</evidence>
<gene>
    <name evidence="9" type="ORF">B0I35DRAFT_495507</name>
</gene>
<keyword evidence="10" id="KW-1185">Reference proteome</keyword>
<keyword evidence="3 7" id="KW-1133">Transmembrane helix</keyword>
<dbReference type="GO" id="GO:0016020">
    <property type="term" value="C:membrane"/>
    <property type="evidence" value="ECO:0007669"/>
    <property type="project" value="UniProtKB-SubCell"/>
</dbReference>
<keyword evidence="2 7" id="KW-0812">Transmembrane</keyword>